<reference evidence="14 15" key="1">
    <citation type="journal article" date="2016" name="Int. J. Syst. Evol. Microbiol.">
        <title>Peptococcus simiae sp. nov., isolated from rhesus macaque faeces and emended description of the genus Peptococcus.</title>
        <authorList>
            <person name="Shkoporov A.N."/>
            <person name="Efimov B.A."/>
            <person name="Kondova I."/>
            <person name="Ouwerling B."/>
            <person name="Chaplin A.V."/>
            <person name="Shcherbakova V.A."/>
            <person name="Langermans J.A.M."/>
        </authorList>
    </citation>
    <scope>NUCLEOTIDE SEQUENCE [LARGE SCALE GENOMIC DNA]</scope>
    <source>
        <strain evidence="14 15">M108</strain>
    </source>
</reference>
<name>A0ABW9H0N4_9FIRM</name>
<dbReference type="NCBIfam" id="TIGR00674">
    <property type="entry name" value="dapA"/>
    <property type="match status" value="1"/>
</dbReference>
<dbReference type="EC" id="4.3.3.7" evidence="4 12"/>
<dbReference type="RefSeq" id="WP_408977555.1">
    <property type="nucleotide sequence ID" value="NZ_JBJUVG010000007.1"/>
</dbReference>
<organism evidence="14 15">
    <name type="scientific">Peptococcus simiae</name>
    <dbReference type="NCBI Taxonomy" id="1643805"/>
    <lineage>
        <taxon>Bacteria</taxon>
        <taxon>Bacillati</taxon>
        <taxon>Bacillota</taxon>
        <taxon>Clostridia</taxon>
        <taxon>Eubacteriales</taxon>
        <taxon>Peptococcaceae</taxon>
        <taxon>Peptococcus</taxon>
    </lineage>
</organism>
<feature type="active site" description="Proton donor/acceptor" evidence="12">
    <location>
        <position position="137"/>
    </location>
</feature>
<keyword evidence="5 12" id="KW-0963">Cytoplasm</keyword>
<comment type="similarity">
    <text evidence="3 12 13">Belongs to the DapA family.</text>
</comment>
<dbReference type="InterPro" id="IPR020624">
    <property type="entry name" value="Schiff_base-form_aldolases_CS"/>
</dbReference>
<dbReference type="SUPFAM" id="SSF51569">
    <property type="entry name" value="Aldolase"/>
    <property type="match status" value="1"/>
</dbReference>
<evidence type="ECO:0000256" key="1">
    <source>
        <dbReference type="ARBA" id="ARBA00003294"/>
    </source>
</evidence>
<dbReference type="Pfam" id="PF00701">
    <property type="entry name" value="DHDPS"/>
    <property type="match status" value="1"/>
</dbReference>
<comment type="pathway">
    <text evidence="2 12">Amino-acid biosynthesis; L-lysine biosynthesis via DAP pathway; (S)-tetrahydrodipicolinate from L-aspartate: step 3/4.</text>
</comment>
<dbReference type="PRINTS" id="PR00146">
    <property type="entry name" value="DHPICSNTHASE"/>
</dbReference>
<protein>
    <recommendedName>
        <fullName evidence="4 12">4-hydroxy-tetrahydrodipicolinate synthase</fullName>
        <shortName evidence="12">HTPA synthase</shortName>
        <ecNumber evidence="4 12">4.3.3.7</ecNumber>
    </recommendedName>
</protein>
<gene>
    <name evidence="12 14" type="primary">dapA</name>
    <name evidence="14" type="ORF">ACKQTC_05690</name>
</gene>
<dbReference type="PROSITE" id="PS00665">
    <property type="entry name" value="DHDPS_1"/>
    <property type="match status" value="1"/>
</dbReference>
<dbReference type="PROSITE" id="PS00666">
    <property type="entry name" value="DHDPS_2"/>
    <property type="match status" value="1"/>
</dbReference>
<keyword evidence="7 12" id="KW-0220">Diaminopimelate biosynthesis</keyword>
<evidence type="ECO:0000256" key="6">
    <source>
        <dbReference type="ARBA" id="ARBA00022605"/>
    </source>
</evidence>
<evidence type="ECO:0000256" key="4">
    <source>
        <dbReference type="ARBA" id="ARBA00012086"/>
    </source>
</evidence>
<dbReference type="PIRSF" id="PIRSF001365">
    <property type="entry name" value="DHDPS"/>
    <property type="match status" value="1"/>
</dbReference>
<dbReference type="GO" id="GO:0008840">
    <property type="term" value="F:4-hydroxy-tetrahydrodipicolinate synthase activity"/>
    <property type="evidence" value="ECO:0007669"/>
    <property type="project" value="UniProtKB-EC"/>
</dbReference>
<evidence type="ECO:0000256" key="13">
    <source>
        <dbReference type="PIRNR" id="PIRNR001365"/>
    </source>
</evidence>
<evidence type="ECO:0000256" key="11">
    <source>
        <dbReference type="ARBA" id="ARBA00047836"/>
    </source>
</evidence>
<comment type="subcellular location">
    <subcellularLocation>
        <location evidence="12">Cytoplasm</location>
    </subcellularLocation>
</comment>
<feature type="site" description="Part of a proton relay during catalysis" evidence="12">
    <location>
        <position position="111"/>
    </location>
</feature>
<evidence type="ECO:0000313" key="15">
    <source>
        <dbReference type="Proteomes" id="UP001631949"/>
    </source>
</evidence>
<feature type="binding site" evidence="12">
    <location>
        <position position="207"/>
    </location>
    <ligand>
        <name>pyruvate</name>
        <dbReference type="ChEBI" id="CHEBI:15361"/>
    </ligand>
</feature>
<dbReference type="PANTHER" id="PTHR12128:SF66">
    <property type="entry name" value="4-HYDROXY-2-OXOGLUTARATE ALDOLASE, MITOCHONDRIAL"/>
    <property type="match status" value="1"/>
</dbReference>
<evidence type="ECO:0000313" key="14">
    <source>
        <dbReference type="EMBL" id="MFM9413851.1"/>
    </source>
</evidence>
<comment type="subunit">
    <text evidence="12">Homotetramer; dimer of dimers.</text>
</comment>
<dbReference type="CDD" id="cd00950">
    <property type="entry name" value="DHDPS"/>
    <property type="match status" value="1"/>
</dbReference>
<dbReference type="SMART" id="SM01130">
    <property type="entry name" value="DHDPS"/>
    <property type="match status" value="1"/>
</dbReference>
<evidence type="ECO:0000256" key="8">
    <source>
        <dbReference type="ARBA" id="ARBA00023154"/>
    </source>
</evidence>
<evidence type="ECO:0000256" key="10">
    <source>
        <dbReference type="ARBA" id="ARBA00023270"/>
    </source>
</evidence>
<dbReference type="InterPro" id="IPR013785">
    <property type="entry name" value="Aldolase_TIM"/>
</dbReference>
<accession>A0ABW9H0N4</accession>
<sequence>MKMSVFTGSGVAIITPFKDNGDVDFEALAKLLDFQVENGTDAIVICGTTGEASTLTDEEQIETVAFTVDHIKGRVPVVAGAGSNNTIHGEALSRSLEAVGADALLHVTPYYNKTSQKGLYEHFAVMADSVHIPIILYNVPGRTGMDLKPETVARLAAFDNIVAIKDATGNLATTVDLRSQCPADFDIYSGNDDVTVPVLSCGGAGVISVLANIFPKEVHDMCALWQQGDQAGALAIQCRFQKLVHILFSEPNPIPVKAAVHMRGLPAGGYRAPMTTPTDATIAALKVEMTRLGALEG</sequence>
<keyword evidence="8 12" id="KW-0457">Lysine biosynthesis</keyword>
<dbReference type="InterPro" id="IPR020625">
    <property type="entry name" value="Schiff_base-form_aldolases_AS"/>
</dbReference>
<dbReference type="InterPro" id="IPR005263">
    <property type="entry name" value="DapA"/>
</dbReference>
<dbReference type="EMBL" id="JBJUVG010000007">
    <property type="protein sequence ID" value="MFM9413851.1"/>
    <property type="molecule type" value="Genomic_DNA"/>
</dbReference>
<evidence type="ECO:0000256" key="3">
    <source>
        <dbReference type="ARBA" id="ARBA00007592"/>
    </source>
</evidence>
<dbReference type="PANTHER" id="PTHR12128">
    <property type="entry name" value="DIHYDRODIPICOLINATE SYNTHASE"/>
    <property type="match status" value="1"/>
</dbReference>
<comment type="caution">
    <text evidence="12">Was originally thought to be a dihydrodipicolinate synthase (DHDPS), catalyzing the condensation of (S)-aspartate-beta-semialdehyde [(S)-ASA] and pyruvate to dihydrodipicolinate (DHDP). However, it was shown in E.coli that the product of the enzymatic reaction is not dihydrodipicolinate but in fact (4S)-4-hydroxy-2,3,4,5-tetrahydro-(2S)-dipicolinic acid (HTPA), and that the consecutive dehydration reaction leading to DHDP is not spontaneous but catalyzed by DapB.</text>
</comment>
<evidence type="ECO:0000256" key="2">
    <source>
        <dbReference type="ARBA" id="ARBA00005120"/>
    </source>
</evidence>
<feature type="site" description="Part of a proton relay during catalysis" evidence="12">
    <location>
        <position position="48"/>
    </location>
</feature>
<dbReference type="Gene3D" id="3.20.20.70">
    <property type="entry name" value="Aldolase class I"/>
    <property type="match status" value="1"/>
</dbReference>
<comment type="function">
    <text evidence="1 12">Catalyzes the condensation of (S)-aspartate-beta-semialdehyde [(S)-ASA] and pyruvate to 4-hydroxy-tetrahydrodipicolinate (HTPA).</text>
</comment>
<dbReference type="Proteomes" id="UP001631949">
    <property type="component" value="Unassembled WGS sequence"/>
</dbReference>
<evidence type="ECO:0000256" key="9">
    <source>
        <dbReference type="ARBA" id="ARBA00023239"/>
    </source>
</evidence>
<dbReference type="HAMAP" id="MF_00418">
    <property type="entry name" value="DapA"/>
    <property type="match status" value="1"/>
</dbReference>
<proteinExistence type="inferred from homology"/>
<keyword evidence="10 12" id="KW-0704">Schiff base</keyword>
<evidence type="ECO:0000256" key="5">
    <source>
        <dbReference type="ARBA" id="ARBA00022490"/>
    </source>
</evidence>
<feature type="active site" description="Schiff-base intermediate with substrate" evidence="12">
    <location>
        <position position="165"/>
    </location>
</feature>
<dbReference type="InterPro" id="IPR002220">
    <property type="entry name" value="DapA-like"/>
</dbReference>
<comment type="caution">
    <text evidence="14">The sequence shown here is derived from an EMBL/GenBank/DDBJ whole genome shotgun (WGS) entry which is preliminary data.</text>
</comment>
<keyword evidence="6 12" id="KW-0028">Amino-acid biosynthesis</keyword>
<keyword evidence="15" id="KW-1185">Reference proteome</keyword>
<evidence type="ECO:0000256" key="12">
    <source>
        <dbReference type="HAMAP-Rule" id="MF_00418"/>
    </source>
</evidence>
<comment type="catalytic activity">
    <reaction evidence="11 12">
        <text>L-aspartate 4-semialdehyde + pyruvate = (2S,4S)-4-hydroxy-2,3,4,5-tetrahydrodipicolinate + H2O + H(+)</text>
        <dbReference type="Rhea" id="RHEA:34171"/>
        <dbReference type="ChEBI" id="CHEBI:15361"/>
        <dbReference type="ChEBI" id="CHEBI:15377"/>
        <dbReference type="ChEBI" id="CHEBI:15378"/>
        <dbReference type="ChEBI" id="CHEBI:67139"/>
        <dbReference type="ChEBI" id="CHEBI:537519"/>
        <dbReference type="EC" id="4.3.3.7"/>
    </reaction>
</comment>
<keyword evidence="9 12" id="KW-0456">Lyase</keyword>
<feature type="binding site" evidence="12">
    <location>
        <position position="49"/>
    </location>
    <ligand>
        <name>pyruvate</name>
        <dbReference type="ChEBI" id="CHEBI:15361"/>
    </ligand>
</feature>
<evidence type="ECO:0000256" key="7">
    <source>
        <dbReference type="ARBA" id="ARBA00022915"/>
    </source>
</evidence>